<comment type="similarity">
    <text evidence="1">Belongs to the RdRP family.</text>
</comment>
<evidence type="ECO:0000256" key="5">
    <source>
        <dbReference type="ARBA" id="ARBA00022695"/>
    </source>
</evidence>
<gene>
    <name evidence="12" type="ORF">LTR05_002997</name>
</gene>
<keyword evidence="7" id="KW-0943">RNA-mediated gene silencing</keyword>
<keyword evidence="4" id="KW-0808">Transferase</keyword>
<keyword evidence="3" id="KW-0696">RNA-directed RNA polymerase</keyword>
<proteinExistence type="inferred from homology"/>
<feature type="compositionally biased region" description="Polar residues" evidence="10">
    <location>
        <begin position="1473"/>
        <end position="1487"/>
    </location>
</feature>
<evidence type="ECO:0000256" key="4">
    <source>
        <dbReference type="ARBA" id="ARBA00022679"/>
    </source>
</evidence>
<dbReference type="GO" id="GO:0003968">
    <property type="term" value="F:RNA-directed RNA polymerase activity"/>
    <property type="evidence" value="ECO:0007669"/>
    <property type="project" value="UniProtKB-KW"/>
</dbReference>
<feature type="compositionally biased region" description="Polar residues" evidence="10">
    <location>
        <begin position="7"/>
        <end position="16"/>
    </location>
</feature>
<dbReference type="Pfam" id="PF00076">
    <property type="entry name" value="RRM_1"/>
    <property type="match status" value="1"/>
</dbReference>
<name>A0AAN7T3U1_9EURO</name>
<dbReference type="PANTHER" id="PTHR23079:SF55">
    <property type="entry name" value="RNA-DIRECTED RNA POLYMERASE"/>
    <property type="match status" value="1"/>
</dbReference>
<dbReference type="GO" id="GO:0003723">
    <property type="term" value="F:RNA binding"/>
    <property type="evidence" value="ECO:0007669"/>
    <property type="project" value="UniProtKB-UniRule"/>
</dbReference>
<keyword evidence="5" id="KW-0548">Nucleotidyltransferase</keyword>
<dbReference type="InterPro" id="IPR057596">
    <property type="entry name" value="RDRP_core"/>
</dbReference>
<comment type="caution">
    <text evidence="12">The sequence shown here is derived from an EMBL/GenBank/DDBJ whole genome shotgun (WGS) entry which is preliminary data.</text>
</comment>
<reference evidence="12 13" key="1">
    <citation type="submission" date="2023-08" db="EMBL/GenBank/DDBJ databases">
        <title>Black Yeasts Isolated from many extreme environments.</title>
        <authorList>
            <person name="Coleine C."/>
            <person name="Stajich J.E."/>
            <person name="Selbmann L."/>
        </authorList>
    </citation>
    <scope>NUCLEOTIDE SEQUENCE [LARGE SCALE GENOMIC DNA]</scope>
    <source>
        <strain evidence="12 13">CCFEE 5910</strain>
    </source>
</reference>
<feature type="region of interest" description="Disordered" evidence="10">
    <location>
        <begin position="1368"/>
        <end position="1405"/>
    </location>
</feature>
<dbReference type="InterPro" id="IPR018247">
    <property type="entry name" value="EF_Hand_1_Ca_BS"/>
</dbReference>
<dbReference type="InterPro" id="IPR000504">
    <property type="entry name" value="RRM_dom"/>
</dbReference>
<dbReference type="EC" id="2.7.7.48" evidence="2"/>
<keyword evidence="13" id="KW-1185">Reference proteome</keyword>
<dbReference type="Proteomes" id="UP001309876">
    <property type="component" value="Unassembled WGS sequence"/>
</dbReference>
<dbReference type="SUPFAM" id="SSF54928">
    <property type="entry name" value="RNA-binding domain, RBD"/>
    <property type="match status" value="1"/>
</dbReference>
<evidence type="ECO:0000256" key="2">
    <source>
        <dbReference type="ARBA" id="ARBA00012494"/>
    </source>
</evidence>
<comment type="catalytic activity">
    <reaction evidence="8">
        <text>RNA(n) + a ribonucleoside 5'-triphosphate = RNA(n+1) + diphosphate</text>
        <dbReference type="Rhea" id="RHEA:21248"/>
        <dbReference type="Rhea" id="RHEA-COMP:14527"/>
        <dbReference type="Rhea" id="RHEA-COMP:17342"/>
        <dbReference type="ChEBI" id="CHEBI:33019"/>
        <dbReference type="ChEBI" id="CHEBI:61557"/>
        <dbReference type="ChEBI" id="CHEBI:140395"/>
        <dbReference type="EC" id="2.7.7.48"/>
    </reaction>
</comment>
<dbReference type="EMBL" id="JAVRRJ010000002">
    <property type="protein sequence ID" value="KAK5088775.1"/>
    <property type="molecule type" value="Genomic_DNA"/>
</dbReference>
<evidence type="ECO:0000256" key="3">
    <source>
        <dbReference type="ARBA" id="ARBA00022484"/>
    </source>
</evidence>
<evidence type="ECO:0000256" key="1">
    <source>
        <dbReference type="ARBA" id="ARBA00005762"/>
    </source>
</evidence>
<feature type="compositionally biased region" description="Polar residues" evidence="10">
    <location>
        <begin position="1258"/>
        <end position="1269"/>
    </location>
</feature>
<dbReference type="PROSITE" id="PS00018">
    <property type="entry name" value="EF_HAND_1"/>
    <property type="match status" value="1"/>
</dbReference>
<feature type="compositionally biased region" description="Polar residues" evidence="10">
    <location>
        <begin position="1369"/>
        <end position="1390"/>
    </location>
</feature>
<dbReference type="PANTHER" id="PTHR23079">
    <property type="entry name" value="RNA-DEPENDENT RNA POLYMERASE"/>
    <property type="match status" value="1"/>
</dbReference>
<dbReference type="CDD" id="cd00590">
    <property type="entry name" value="RRM_SF"/>
    <property type="match status" value="1"/>
</dbReference>
<dbReference type="InterPro" id="IPR012677">
    <property type="entry name" value="Nucleotide-bd_a/b_plait_sf"/>
</dbReference>
<dbReference type="Gene3D" id="3.30.70.330">
    <property type="match status" value="1"/>
</dbReference>
<dbReference type="PROSITE" id="PS50102">
    <property type="entry name" value="RRM"/>
    <property type="match status" value="1"/>
</dbReference>
<feature type="region of interest" description="Disordered" evidence="10">
    <location>
        <begin position="1326"/>
        <end position="1351"/>
    </location>
</feature>
<feature type="region of interest" description="Disordered" evidence="10">
    <location>
        <begin position="1253"/>
        <end position="1277"/>
    </location>
</feature>
<accession>A0AAN7T3U1</accession>
<evidence type="ECO:0000313" key="13">
    <source>
        <dbReference type="Proteomes" id="UP001309876"/>
    </source>
</evidence>
<feature type="region of interest" description="Disordered" evidence="10">
    <location>
        <begin position="1438"/>
        <end position="1547"/>
    </location>
</feature>
<feature type="compositionally biased region" description="Basic and acidic residues" evidence="10">
    <location>
        <begin position="1579"/>
        <end position="1588"/>
    </location>
</feature>
<organism evidence="12 13">
    <name type="scientific">Lithohypha guttulata</name>
    <dbReference type="NCBI Taxonomy" id="1690604"/>
    <lineage>
        <taxon>Eukaryota</taxon>
        <taxon>Fungi</taxon>
        <taxon>Dikarya</taxon>
        <taxon>Ascomycota</taxon>
        <taxon>Pezizomycotina</taxon>
        <taxon>Eurotiomycetes</taxon>
        <taxon>Chaetothyriomycetidae</taxon>
        <taxon>Chaetothyriales</taxon>
        <taxon>Trichomeriaceae</taxon>
        <taxon>Lithohypha</taxon>
    </lineage>
</organism>
<dbReference type="Pfam" id="PF05183">
    <property type="entry name" value="RdRP"/>
    <property type="match status" value="1"/>
</dbReference>
<dbReference type="GO" id="GO:0031380">
    <property type="term" value="C:nuclear RNA-directed RNA polymerase complex"/>
    <property type="evidence" value="ECO:0007669"/>
    <property type="project" value="TreeGrafter"/>
</dbReference>
<dbReference type="InterPro" id="IPR007855">
    <property type="entry name" value="RDRP"/>
</dbReference>
<evidence type="ECO:0000313" key="12">
    <source>
        <dbReference type="EMBL" id="KAK5088775.1"/>
    </source>
</evidence>
<feature type="region of interest" description="Disordered" evidence="10">
    <location>
        <begin position="1"/>
        <end position="27"/>
    </location>
</feature>
<evidence type="ECO:0000256" key="10">
    <source>
        <dbReference type="SAM" id="MobiDB-lite"/>
    </source>
</evidence>
<feature type="region of interest" description="Disordered" evidence="10">
    <location>
        <begin position="1571"/>
        <end position="1615"/>
    </location>
</feature>
<evidence type="ECO:0000259" key="11">
    <source>
        <dbReference type="PROSITE" id="PS50102"/>
    </source>
</evidence>
<dbReference type="GO" id="GO:0030422">
    <property type="term" value="P:siRNA processing"/>
    <property type="evidence" value="ECO:0007669"/>
    <property type="project" value="TreeGrafter"/>
</dbReference>
<evidence type="ECO:0000256" key="7">
    <source>
        <dbReference type="ARBA" id="ARBA00023158"/>
    </source>
</evidence>
<keyword evidence="6 9" id="KW-0694">RNA-binding</keyword>
<protein>
    <recommendedName>
        <fullName evidence="2">RNA-directed RNA polymerase</fullName>
        <ecNumber evidence="2">2.7.7.48</ecNumber>
    </recommendedName>
</protein>
<feature type="compositionally biased region" description="Polar residues" evidence="10">
    <location>
        <begin position="1507"/>
        <end position="1530"/>
    </location>
</feature>
<dbReference type="Pfam" id="PF26253">
    <property type="entry name" value="RdRP_head"/>
    <property type="match status" value="1"/>
</dbReference>
<dbReference type="InterPro" id="IPR058752">
    <property type="entry name" value="RDRP_C_head"/>
</dbReference>
<sequence length="1663" mass="186470">MDHPRQDPSTFFSTDQPRPKHLPPHRNWRDRHSLRLFVTNLPSGVTTRDIYHNFEKHGTLVRISISETRQGERSSEAEVDFEPVPDTDFWRGNILTFKISGRVERVRAILAKYQPERFKIQSPVNQNVTYPERIEVNGEALDFGFLSKPDSMTIMATTGPSKLKLNLRKKELEVHFSFLQISSTQKTRDFRFQIALDDEFSIWQTAKNSFVMHLPKAPWYTKMLNESKLNSHSKDGRVWSIDDLWARQTDLCTEIATYRQLERTPVGLPKVLNTINIFKWTTFRFHVRPGVDNERETSQFLVALKDWNVQVHRNQSLQFTQGSPTLETDTWTLINGNTSNDASLSSFDQDFSRIHLPFEVRYQLEVCMSHGYLSEYSITPSFLEKLAQWPQAKAKSALVYVATQGKRLYDPNAIFTELEYAKPVRPKQLPDHCIEVYSATVTATGILFNTPSIEITNRIIRKYKSQSHRFLRVRFEDDDYRGQTRLFPSDNNRMITIFNRVKRALTLGIKLGDITYEFLAWGNSQLREHGVYMVAPIGDMTADKIRAEMGSFNETVVAKKAARMGQCFSTTKAVKLGRMPMINEQSLIPDIKRGRFMFTDGVGKMSPLAASLVSNQLGIKGEPPCLFQFRLGGCKGVLAVSKDVPAIGIEIRESQFKFNSLVGELEIIRWAEFWQPYLNRQIILCLGFLGVPTKVFLRMQDETVLALNNALQDDGAAMKALRSNVDPNMMTLSICELVDAGFRTAHEPFVIALLRLWRAWSLKHLKEKAKIPVQKGAFVLGCVDETATLRGHTKNCPTGSKNRIIEDPSYLDKLPQIFIQITDVATGKLDVITGVCILARNPSLHPGDIRVVQAVDVLELRHMRDVVVMPQTGDRDLPSMCSGGDLDGDDYIVIWDPELIPEVWNVEPFHYEPPPPKTVTSAITTTHLIEFFLNYLRHDNLGKIAHAHLGAADRLDDSLKSDICLDLCALHSKAVDYPKTGVPAEMDRRLQRFEWPHFMEKKGRRQYHSNKVLGKLYDSVKTAEFNPDYSLQFDRRILTAWESSKDLCDKVQSIKIDYDNSLRRILNQHGIATEFELWSTFVLTHSKASRDYKFHEEVGNLSRVLKEEYYGALCDLAGGKDFDRLAPVAVAAYKVTHCQLEFAEEKANAAETDHDRVSTMPFISFPWVLQGTLIKIAQQSDDSSPFRTTVVVKDGEITERNIGLTIDSNGDGSIDVPDIADLNLKTSKLSRYLPDPLLTNTSITVGAEIVGDGKAEQPVSSSTDITPITESAPDTPCTDVEISTEYVASCKDSLFQENAALSAPEQHNSQSHDNSANLGFETFSQVPATTPKGHLEHSHPLQGITSEPSSSQLFPEVVNTEALHKGVSVNESEQLRPLSQEQDSAPSGRTDTQHSKLDSTARSISASPRKQLLTCWFWKHGGNCRHSQQDCARQHWDTGICPLPPMDSNRTSPSKGRRTPRITRAVLEDSDSDNATQTQTGRSQRGSPSKRGPGDAFDGDDERVPSATGNTALYKSRVSSPDQAVTTTPWLNRGSLAGTKEPLPHSITSMPMQPRRLSAKASEFYPQGVNAAKGGTVTMHDRPGKDAESMNGTSVQPPTRGRPDLDTTVSGTGTSTAVRSADDLLDLEQVPITKHTQGNINVLKDPALLVEGEVGLEIDELSD</sequence>
<dbReference type="InterPro" id="IPR035979">
    <property type="entry name" value="RBD_domain_sf"/>
</dbReference>
<evidence type="ECO:0000256" key="9">
    <source>
        <dbReference type="PROSITE-ProRule" id="PRU00176"/>
    </source>
</evidence>
<evidence type="ECO:0000256" key="8">
    <source>
        <dbReference type="ARBA" id="ARBA00048744"/>
    </source>
</evidence>
<evidence type="ECO:0000256" key="6">
    <source>
        <dbReference type="ARBA" id="ARBA00022884"/>
    </source>
</evidence>
<feature type="domain" description="RRM" evidence="11">
    <location>
        <begin position="34"/>
        <end position="111"/>
    </location>
</feature>